<accession>A0A0P8YFR8</accession>
<feature type="transmembrane region" description="Helical" evidence="9">
    <location>
        <begin position="384"/>
        <end position="403"/>
    </location>
</feature>
<evidence type="ECO:0000256" key="8">
    <source>
        <dbReference type="PIRNR" id="PIRNR005353"/>
    </source>
</evidence>
<sequence length="470" mass="49415">MNDFFKLKENNTNFKTEVIAGITTFITMAYIIFVNPMILSAAGMNEKGLFGDAVAAAGLNTANDKIIGAVFAATIISAIIGTLIMGLVANVPFAQAAGMGMNAFFTYYVVLTAKYSWQAALAAVFVCGLINIFITVTRIRLAIVNAIPDSLKSAIGAGIGLFISLIGLKEGGLIVSSPDTLLAFGSVTDPKTLLAIFGLIVTVVLMVKKVKGSILLGIILTTIAGIIAQTAFNVNLNIFLPTSFVSAPPSLAPTFLKLNFSELFNAGTGILTALTIILSFSLVDTFDTIGTFIGTGEKTGMFDEKNDKPGKGMFPRKLDKALFADATATSVGALLGTSNVTTYVESAAGISEGGRTGLTSVVTAICFLLALFISPIVGVVPSQATAPALIIVGVLMIGAVTKINFDDFEEGLPAFLTLAIMPFTYSIANGIAAGFIFYTLVKVFTGKANKVHPIMYIFTLLFIIKFIMQV</sequence>
<feature type="transmembrane region" description="Helical" evidence="9">
    <location>
        <begin position="119"/>
        <end position="139"/>
    </location>
</feature>
<feature type="transmembrane region" description="Helical" evidence="9">
    <location>
        <begin position="96"/>
        <end position="113"/>
    </location>
</feature>
<evidence type="ECO:0000313" key="10">
    <source>
        <dbReference type="EMBL" id="KPU45922.1"/>
    </source>
</evidence>
<proteinExistence type="inferred from homology"/>
<feature type="transmembrane region" description="Helical" evidence="9">
    <location>
        <begin position="415"/>
        <end position="439"/>
    </location>
</feature>
<evidence type="ECO:0000256" key="6">
    <source>
        <dbReference type="ARBA" id="ARBA00022989"/>
    </source>
</evidence>
<dbReference type="InterPro" id="IPR006043">
    <property type="entry name" value="NCS2"/>
</dbReference>
<evidence type="ECO:0000256" key="3">
    <source>
        <dbReference type="ARBA" id="ARBA00022448"/>
    </source>
</evidence>
<keyword evidence="4 8" id="KW-1003">Cell membrane</keyword>
<feature type="transmembrane region" description="Helical" evidence="9">
    <location>
        <begin position="188"/>
        <end position="207"/>
    </location>
</feature>
<evidence type="ECO:0000256" key="5">
    <source>
        <dbReference type="ARBA" id="ARBA00022692"/>
    </source>
</evidence>
<dbReference type="InterPro" id="IPR045018">
    <property type="entry name" value="Azg-like"/>
</dbReference>
<gene>
    <name evidence="10" type="primary">pbuG</name>
    <name evidence="10" type="ORF">OXPF_03900</name>
</gene>
<dbReference type="AlphaFoldDB" id="A0A0P8YFR8"/>
<dbReference type="OrthoDB" id="9808458at2"/>
<keyword evidence="3 8" id="KW-0813">Transport</keyword>
<dbReference type="InterPro" id="IPR026033">
    <property type="entry name" value="Azg-like_bact_archaea"/>
</dbReference>
<evidence type="ECO:0000256" key="9">
    <source>
        <dbReference type="SAM" id="Phobius"/>
    </source>
</evidence>
<dbReference type="PATRIC" id="fig|36849.3.peg.423"/>
<dbReference type="GO" id="GO:0005886">
    <property type="term" value="C:plasma membrane"/>
    <property type="evidence" value="ECO:0007669"/>
    <property type="project" value="UniProtKB-SubCell"/>
</dbReference>
<dbReference type="RefSeq" id="WP_054873538.1">
    <property type="nucleotide sequence ID" value="NZ_LKET01000016.1"/>
</dbReference>
<comment type="similarity">
    <text evidence="2 8">Belongs to the nucleobase:cation symporter-2 (NCS2) (TC 2.A.40) family. Azg-like subfamily.</text>
</comment>
<dbReference type="PANTHER" id="PTHR43337">
    <property type="entry name" value="XANTHINE/URACIL PERMEASE C887.17-RELATED"/>
    <property type="match status" value="1"/>
</dbReference>
<dbReference type="STRING" id="36849.OXPF_03900"/>
<dbReference type="Proteomes" id="UP000050326">
    <property type="component" value="Unassembled WGS sequence"/>
</dbReference>
<evidence type="ECO:0000256" key="4">
    <source>
        <dbReference type="ARBA" id="ARBA00022475"/>
    </source>
</evidence>
<protein>
    <submittedName>
        <fullName evidence="10">Guanine/hypoxanthine permease PbuG</fullName>
    </submittedName>
</protein>
<organism evidence="10 11">
    <name type="scientific">Oxobacter pfennigii</name>
    <dbReference type="NCBI Taxonomy" id="36849"/>
    <lineage>
        <taxon>Bacteria</taxon>
        <taxon>Bacillati</taxon>
        <taxon>Bacillota</taxon>
        <taxon>Clostridia</taxon>
        <taxon>Eubacteriales</taxon>
        <taxon>Clostridiaceae</taxon>
        <taxon>Oxobacter</taxon>
    </lineage>
</organism>
<keyword evidence="11" id="KW-1185">Reference proteome</keyword>
<keyword evidence="6 8" id="KW-1133">Transmembrane helix</keyword>
<evidence type="ECO:0000313" key="11">
    <source>
        <dbReference type="Proteomes" id="UP000050326"/>
    </source>
</evidence>
<feature type="transmembrane region" description="Helical" evidence="9">
    <location>
        <begin position="263"/>
        <end position="283"/>
    </location>
</feature>
<evidence type="ECO:0000256" key="7">
    <source>
        <dbReference type="ARBA" id="ARBA00023136"/>
    </source>
</evidence>
<comment type="caution">
    <text evidence="10">The sequence shown here is derived from an EMBL/GenBank/DDBJ whole genome shotgun (WGS) entry which is preliminary data.</text>
</comment>
<name>A0A0P8YFR8_9CLOT</name>
<evidence type="ECO:0000256" key="2">
    <source>
        <dbReference type="ARBA" id="ARBA00005697"/>
    </source>
</evidence>
<dbReference type="GO" id="GO:0005345">
    <property type="term" value="F:purine nucleobase transmembrane transporter activity"/>
    <property type="evidence" value="ECO:0007669"/>
    <property type="project" value="TreeGrafter"/>
</dbReference>
<dbReference type="PANTHER" id="PTHR43337:SF1">
    <property type="entry name" value="XANTHINE_URACIL PERMEASE C887.17-RELATED"/>
    <property type="match status" value="1"/>
</dbReference>
<feature type="transmembrane region" description="Helical" evidence="9">
    <location>
        <begin position="356"/>
        <end position="378"/>
    </location>
</feature>
<dbReference type="EMBL" id="LKET01000016">
    <property type="protein sequence ID" value="KPU45922.1"/>
    <property type="molecule type" value="Genomic_DNA"/>
</dbReference>
<dbReference type="PIRSF" id="PIRSF005353">
    <property type="entry name" value="PbuG"/>
    <property type="match status" value="1"/>
</dbReference>
<feature type="transmembrane region" description="Helical" evidence="9">
    <location>
        <begin position="66"/>
        <end position="89"/>
    </location>
</feature>
<keyword evidence="7 8" id="KW-0472">Membrane</keyword>
<evidence type="ECO:0000256" key="1">
    <source>
        <dbReference type="ARBA" id="ARBA00004651"/>
    </source>
</evidence>
<feature type="transmembrane region" description="Helical" evidence="9">
    <location>
        <begin position="214"/>
        <end position="232"/>
    </location>
</feature>
<feature type="transmembrane region" description="Helical" evidence="9">
    <location>
        <begin position="151"/>
        <end position="168"/>
    </location>
</feature>
<comment type="subcellular location">
    <subcellularLocation>
        <location evidence="1 8">Cell membrane</location>
        <topology evidence="1 8">Multi-pass membrane protein</topology>
    </subcellularLocation>
</comment>
<feature type="transmembrane region" description="Helical" evidence="9">
    <location>
        <begin position="18"/>
        <end position="39"/>
    </location>
</feature>
<feature type="transmembrane region" description="Helical" evidence="9">
    <location>
        <begin position="451"/>
        <end position="468"/>
    </location>
</feature>
<keyword evidence="5 8" id="KW-0812">Transmembrane</keyword>
<reference evidence="10 11" key="1">
    <citation type="submission" date="2015-09" db="EMBL/GenBank/DDBJ databases">
        <title>Genome sequence of Oxobacter pfennigii DSM 3222.</title>
        <authorList>
            <person name="Poehlein A."/>
            <person name="Bengelsdorf F.R."/>
            <person name="Schiel-Bengelsdorf B."/>
            <person name="Duerre P."/>
            <person name="Daniel R."/>
        </authorList>
    </citation>
    <scope>NUCLEOTIDE SEQUENCE [LARGE SCALE GENOMIC DNA]</scope>
    <source>
        <strain evidence="10 11">DSM 3222</strain>
    </source>
</reference>
<dbReference type="Pfam" id="PF00860">
    <property type="entry name" value="Xan_ur_permease"/>
    <property type="match status" value="1"/>
</dbReference>